<dbReference type="EC" id="6.3.4.20" evidence="8 10"/>
<dbReference type="UniPathway" id="UPA00391"/>
<dbReference type="PIRSF" id="PIRSF006293">
    <property type="entry name" value="ExsB"/>
    <property type="match status" value="1"/>
</dbReference>
<keyword evidence="3 10" id="KW-0479">Metal-binding</keyword>
<keyword evidence="5 10" id="KW-0862">Zinc</keyword>
<proteinExistence type="inferred from homology"/>
<evidence type="ECO:0000256" key="2">
    <source>
        <dbReference type="ARBA" id="ARBA00022598"/>
    </source>
</evidence>
<feature type="binding site" evidence="10">
    <location>
        <begin position="8"/>
        <end position="18"/>
    </location>
    <ligand>
        <name>ATP</name>
        <dbReference type="ChEBI" id="CHEBI:30616"/>
    </ligand>
</feature>
<sequence length="239" mass="26625">MRKAVVVYSGGMDSSTLLAYVVSQVYKVYAISFNYGQRHKKELDYAKKFAKQFANVVEHKIIDIGVINELVQGSSLTTPAIAVPDGHYALETMKKTVVPNRNAIMLSLACGYAVSLCADRLFVGVHSGDHFIYPDCRPEFIEAIDKAFRLGNQGFASEDFRIVAPFMYSTKADIAKLGKQLGVDYSKTWSCYKGGDIHCGRCGTCFERREAFVLAGVSDPTKYKDNRQLDVIQKETETK</sequence>
<organism evidence="11 12">
    <name type="scientific">Candidatus Daviesbacteria bacterium GW2011_GWB1_41_5</name>
    <dbReference type="NCBI Taxonomy" id="1618429"/>
    <lineage>
        <taxon>Bacteria</taxon>
        <taxon>Candidatus Daviesiibacteriota</taxon>
    </lineage>
</organism>
<evidence type="ECO:0000313" key="12">
    <source>
        <dbReference type="Proteomes" id="UP000034753"/>
    </source>
</evidence>
<feature type="binding site" evidence="10">
    <location>
        <position position="202"/>
    </location>
    <ligand>
        <name>Zn(2+)</name>
        <dbReference type="ChEBI" id="CHEBI:29105"/>
    </ligand>
</feature>
<reference evidence="11 12" key="1">
    <citation type="journal article" date="2015" name="Nature">
        <title>rRNA introns, odd ribosomes, and small enigmatic genomes across a large radiation of phyla.</title>
        <authorList>
            <person name="Brown C.T."/>
            <person name="Hug L.A."/>
            <person name="Thomas B.C."/>
            <person name="Sharon I."/>
            <person name="Castelle C.J."/>
            <person name="Singh A."/>
            <person name="Wilkins M.J."/>
            <person name="Williams K.H."/>
            <person name="Banfield J.F."/>
        </authorList>
    </citation>
    <scope>NUCLEOTIDE SEQUENCE [LARGE SCALE GENOMIC DNA]</scope>
</reference>
<dbReference type="GO" id="GO:0005524">
    <property type="term" value="F:ATP binding"/>
    <property type="evidence" value="ECO:0007669"/>
    <property type="project" value="UniProtKB-UniRule"/>
</dbReference>
<evidence type="ECO:0000256" key="7">
    <source>
        <dbReference type="ARBA" id="ARBA00037993"/>
    </source>
</evidence>
<dbReference type="NCBIfam" id="TIGR00364">
    <property type="entry name" value="7-cyano-7-deazaguanine synthase QueC"/>
    <property type="match status" value="1"/>
</dbReference>
<evidence type="ECO:0000256" key="5">
    <source>
        <dbReference type="ARBA" id="ARBA00022833"/>
    </source>
</evidence>
<dbReference type="Proteomes" id="UP000034753">
    <property type="component" value="Unassembled WGS sequence"/>
</dbReference>
<dbReference type="Pfam" id="PF06508">
    <property type="entry name" value="QueC"/>
    <property type="match status" value="1"/>
</dbReference>
<comment type="catalytic activity">
    <reaction evidence="9 10">
        <text>7-carboxy-7-carbaguanine + NH4(+) + 2 ATP = 7-cyano-7-carbaguanine + 2 AMP + 2 diphosphate + 2 H(+)</text>
        <dbReference type="Rhea" id="RHEA:27982"/>
        <dbReference type="ChEBI" id="CHEBI:15378"/>
        <dbReference type="ChEBI" id="CHEBI:28938"/>
        <dbReference type="ChEBI" id="CHEBI:30616"/>
        <dbReference type="ChEBI" id="CHEBI:33019"/>
        <dbReference type="ChEBI" id="CHEBI:45075"/>
        <dbReference type="ChEBI" id="CHEBI:61036"/>
        <dbReference type="ChEBI" id="CHEBI:456215"/>
        <dbReference type="EC" id="6.3.4.20"/>
    </reaction>
</comment>
<dbReference type="SUPFAM" id="SSF52402">
    <property type="entry name" value="Adenine nucleotide alpha hydrolases-like"/>
    <property type="match status" value="1"/>
</dbReference>
<dbReference type="PANTHER" id="PTHR42914">
    <property type="entry name" value="7-CYANO-7-DEAZAGUANINE SYNTHASE"/>
    <property type="match status" value="1"/>
</dbReference>
<keyword evidence="10" id="KW-0671">Queuosine biosynthesis</keyword>
<comment type="function">
    <text evidence="10">Catalyzes the ATP-dependent conversion of 7-carboxy-7-deazaguanine (CDG) to 7-cyano-7-deazaguanine (preQ(0)).</text>
</comment>
<dbReference type="GO" id="GO:0008616">
    <property type="term" value="P:tRNA queuosine(34) biosynthetic process"/>
    <property type="evidence" value="ECO:0007669"/>
    <property type="project" value="UniProtKB-UniRule"/>
</dbReference>
<evidence type="ECO:0000256" key="4">
    <source>
        <dbReference type="ARBA" id="ARBA00022741"/>
    </source>
</evidence>
<gene>
    <name evidence="10" type="primary">queC</name>
    <name evidence="11" type="ORF">UU67_C0088G0003</name>
</gene>
<dbReference type="EMBL" id="LCBN01000088">
    <property type="protein sequence ID" value="KKS11003.1"/>
    <property type="molecule type" value="Genomic_DNA"/>
</dbReference>
<evidence type="ECO:0000256" key="8">
    <source>
        <dbReference type="ARBA" id="ARBA00039149"/>
    </source>
</evidence>
<evidence type="ECO:0000256" key="9">
    <source>
        <dbReference type="ARBA" id="ARBA00047890"/>
    </source>
</evidence>
<comment type="cofactor">
    <cofactor evidence="10">
        <name>Zn(2+)</name>
        <dbReference type="ChEBI" id="CHEBI:29105"/>
    </cofactor>
    <text evidence="10">Binds 1 zinc ion per subunit.</text>
</comment>
<accession>A0A0G0ZD93</accession>
<dbReference type="PANTHER" id="PTHR42914:SF1">
    <property type="entry name" value="7-CYANO-7-DEAZAGUANINE SYNTHASE"/>
    <property type="match status" value="1"/>
</dbReference>
<feature type="binding site" evidence="10">
    <location>
        <position position="191"/>
    </location>
    <ligand>
        <name>Zn(2+)</name>
        <dbReference type="ChEBI" id="CHEBI:29105"/>
    </ligand>
</feature>
<dbReference type="AlphaFoldDB" id="A0A0G0ZD93"/>
<feature type="binding site" evidence="10">
    <location>
        <position position="205"/>
    </location>
    <ligand>
        <name>Zn(2+)</name>
        <dbReference type="ChEBI" id="CHEBI:29105"/>
    </ligand>
</feature>
<evidence type="ECO:0000256" key="6">
    <source>
        <dbReference type="ARBA" id="ARBA00022840"/>
    </source>
</evidence>
<evidence type="ECO:0000256" key="10">
    <source>
        <dbReference type="HAMAP-Rule" id="MF_01633"/>
    </source>
</evidence>
<keyword evidence="6 10" id="KW-0067">ATP-binding</keyword>
<dbReference type="InterPro" id="IPR014729">
    <property type="entry name" value="Rossmann-like_a/b/a_fold"/>
</dbReference>
<comment type="caution">
    <text evidence="11">The sequence shown here is derived from an EMBL/GenBank/DDBJ whole genome shotgun (WGS) entry which is preliminary data.</text>
</comment>
<dbReference type="GO" id="GO:0008270">
    <property type="term" value="F:zinc ion binding"/>
    <property type="evidence" value="ECO:0007669"/>
    <property type="project" value="UniProtKB-UniRule"/>
</dbReference>
<name>A0A0G0ZD93_9BACT</name>
<feature type="binding site" evidence="10">
    <location>
        <position position="199"/>
    </location>
    <ligand>
        <name>Zn(2+)</name>
        <dbReference type="ChEBI" id="CHEBI:29105"/>
    </ligand>
</feature>
<comment type="similarity">
    <text evidence="7 10">Belongs to the QueC family.</text>
</comment>
<evidence type="ECO:0000256" key="1">
    <source>
        <dbReference type="ARBA" id="ARBA00005061"/>
    </source>
</evidence>
<keyword evidence="2 10" id="KW-0436">Ligase</keyword>
<evidence type="ECO:0000256" key="3">
    <source>
        <dbReference type="ARBA" id="ARBA00022723"/>
    </source>
</evidence>
<dbReference type="PATRIC" id="fig|1618429.3.peg.1251"/>
<dbReference type="CDD" id="cd01995">
    <property type="entry name" value="QueC-like"/>
    <property type="match status" value="1"/>
</dbReference>
<comment type="pathway">
    <text evidence="1 10">Purine metabolism; 7-cyano-7-deazaguanine biosynthesis.</text>
</comment>
<dbReference type="InterPro" id="IPR018317">
    <property type="entry name" value="QueC"/>
</dbReference>
<dbReference type="HAMAP" id="MF_01633">
    <property type="entry name" value="QueC"/>
    <property type="match status" value="1"/>
</dbReference>
<dbReference type="Gene3D" id="3.40.50.620">
    <property type="entry name" value="HUPs"/>
    <property type="match status" value="1"/>
</dbReference>
<evidence type="ECO:0000313" key="11">
    <source>
        <dbReference type="EMBL" id="KKS11003.1"/>
    </source>
</evidence>
<keyword evidence="4 10" id="KW-0547">Nucleotide-binding</keyword>
<protein>
    <recommendedName>
        <fullName evidence="8 10">7-cyano-7-deazaguanine synthase</fullName>
        <ecNumber evidence="8 10">6.3.4.20</ecNumber>
    </recommendedName>
    <alternativeName>
        <fullName evidence="10">7-cyano-7-carbaguanine synthase</fullName>
    </alternativeName>
    <alternativeName>
        <fullName evidence="10">PreQ(0) synthase</fullName>
    </alternativeName>
    <alternativeName>
        <fullName evidence="10">Queuosine biosynthesis protein QueC</fullName>
    </alternativeName>
</protein>
<dbReference type="GO" id="GO:0016879">
    <property type="term" value="F:ligase activity, forming carbon-nitrogen bonds"/>
    <property type="evidence" value="ECO:0007669"/>
    <property type="project" value="UniProtKB-UniRule"/>
</dbReference>